<organism evidence="2">
    <name type="scientific">Echinostoma caproni</name>
    <dbReference type="NCBI Taxonomy" id="27848"/>
    <lineage>
        <taxon>Eukaryota</taxon>
        <taxon>Metazoa</taxon>
        <taxon>Spiralia</taxon>
        <taxon>Lophotrochozoa</taxon>
        <taxon>Platyhelminthes</taxon>
        <taxon>Trematoda</taxon>
        <taxon>Digenea</taxon>
        <taxon>Plagiorchiida</taxon>
        <taxon>Echinostomata</taxon>
        <taxon>Echinostomatoidea</taxon>
        <taxon>Echinostomatidae</taxon>
        <taxon>Echinostoma</taxon>
    </lineage>
</organism>
<accession>A0A183AHV6</accession>
<keyword evidence="1" id="KW-0175">Coiled coil</keyword>
<feature type="coiled-coil region" evidence="1">
    <location>
        <begin position="371"/>
        <end position="426"/>
    </location>
</feature>
<protein>
    <submittedName>
        <fullName evidence="2">Myosin_tail_1 domain-containing protein</fullName>
    </submittedName>
</protein>
<feature type="coiled-coil region" evidence="1">
    <location>
        <begin position="11"/>
        <end position="331"/>
    </location>
</feature>
<name>A0A183AHV6_9TREM</name>
<evidence type="ECO:0000313" key="2">
    <source>
        <dbReference type="WBParaSite" id="ECPE_0000655401-mRNA-1"/>
    </source>
</evidence>
<sequence>LAHEADLSQLREAQQKVRESADLELNKLVRESADLRATHEATSERLRLAQRLINKLKAARDTALSGLARAQVELQETRAAQEEANKRRDAEVKSMNQELRVAQEKLRTLDTELHQAREDASHQLLRTNEAHERAIERLNQHLNQEAQKARSIEQMQLWIGVLRGQLSESEQARDAARERLTQYEQSVQQFQEVLGERDRQVKQLESQLAERSRMLESRAQEIDSLKQALDERLLVVRKDADRARAERSEVLMEKQALERRLREAEQQLTGYDQERNQFIERMMEMDKELQALRQDRANETKSRNDALEQLRDELNAQMKEMQTQRDRTAECLREANSFLVEQTANKQMLLDQLKTSQDQYSQTTSKLRVELDQGQREKIALQRQIEDLTTRLARAETMVRDADARCAKAEQAHRRTTREVEKLALESASKRAVTQATACLFHSESPKPADTRSSQLPRSVIDPSRLDCPDLVGLSTACRQSERLSPTLCSPCWSGSTADLEWMVSPHEEADRRKVKFHASPRLNATENTRPIVPDSSNAGKLIP</sequence>
<proteinExistence type="predicted"/>
<dbReference type="WBParaSite" id="ECPE_0000655401-mRNA-1">
    <property type="protein sequence ID" value="ECPE_0000655401-mRNA-1"/>
    <property type="gene ID" value="ECPE_0000655401"/>
</dbReference>
<reference evidence="2" key="1">
    <citation type="submission" date="2016-06" db="UniProtKB">
        <authorList>
            <consortium name="WormBaseParasite"/>
        </authorList>
    </citation>
    <scope>IDENTIFICATION</scope>
</reference>
<dbReference type="AlphaFoldDB" id="A0A183AHV6"/>
<evidence type="ECO:0000256" key="1">
    <source>
        <dbReference type="SAM" id="Coils"/>
    </source>
</evidence>